<accession>A0ABR2H763</accession>
<reference evidence="1 2" key="1">
    <citation type="submission" date="2024-04" db="EMBL/GenBank/DDBJ databases">
        <title>Tritrichomonas musculus Genome.</title>
        <authorList>
            <person name="Alves-Ferreira E."/>
            <person name="Grigg M."/>
            <person name="Lorenzi H."/>
            <person name="Galac M."/>
        </authorList>
    </citation>
    <scope>NUCLEOTIDE SEQUENCE [LARGE SCALE GENOMIC DNA]</scope>
    <source>
        <strain evidence="1 2">EAF2021</strain>
    </source>
</reference>
<evidence type="ECO:0000313" key="2">
    <source>
        <dbReference type="Proteomes" id="UP001470230"/>
    </source>
</evidence>
<dbReference type="EMBL" id="JAPFFF010000039">
    <property type="protein sequence ID" value="KAK8842064.1"/>
    <property type="molecule type" value="Genomic_DNA"/>
</dbReference>
<sequence length="306" mass="35258">MISEVTQPSFIKYDSKNDIEIHPVTEREERLIEKYFKQCYIIRATSYAETTTMAKRKRFFGMLNYASQNLTLAEVTRKNRMKEATGEKPGVDPAFSSNGAFGLSYSTLTQKRSSRKINLERFASHGICNNGIFGFSQMASFYNDRPTTNQLPNFYESNIKTRRPSTSLSRTPYSTNQRCSDSAHLVITKMTKPEHCQSFVNMAEEYSDIWQDLAKVIDRSGKFTNSNPKRTYGCLQNSQSITDNAPNPFLTMNKIPNDSRIRKRDVDLDATSPRRLNYSLRIDDSTLRNSYRTDSRWSPRIKKLTS</sequence>
<evidence type="ECO:0000313" key="1">
    <source>
        <dbReference type="EMBL" id="KAK8842064.1"/>
    </source>
</evidence>
<comment type="caution">
    <text evidence="1">The sequence shown here is derived from an EMBL/GenBank/DDBJ whole genome shotgun (WGS) entry which is preliminary data.</text>
</comment>
<evidence type="ECO:0008006" key="3">
    <source>
        <dbReference type="Google" id="ProtNLM"/>
    </source>
</evidence>
<protein>
    <recommendedName>
        <fullName evidence="3">IQ calmodulin-binding motif family protein</fullName>
    </recommendedName>
</protein>
<proteinExistence type="predicted"/>
<dbReference type="Proteomes" id="UP001470230">
    <property type="component" value="Unassembled WGS sequence"/>
</dbReference>
<organism evidence="1 2">
    <name type="scientific">Tritrichomonas musculus</name>
    <dbReference type="NCBI Taxonomy" id="1915356"/>
    <lineage>
        <taxon>Eukaryota</taxon>
        <taxon>Metamonada</taxon>
        <taxon>Parabasalia</taxon>
        <taxon>Tritrichomonadida</taxon>
        <taxon>Tritrichomonadidae</taxon>
        <taxon>Tritrichomonas</taxon>
    </lineage>
</organism>
<gene>
    <name evidence="1" type="ORF">M9Y10_026286</name>
</gene>
<keyword evidence="2" id="KW-1185">Reference proteome</keyword>
<name>A0ABR2H763_9EUKA</name>